<dbReference type="InterPro" id="IPR048020">
    <property type="entry name" value="Transpos_IS3"/>
</dbReference>
<dbReference type="SUPFAM" id="SSF53098">
    <property type="entry name" value="Ribonuclease H-like"/>
    <property type="match status" value="1"/>
</dbReference>
<sequence>MSKFTEAIKLQVVKEYASGKFSYRELAKYYEVDESVIRYWELLYRHHGENAFNFTYTNYPAAFKLEVIEFINEKNYSIREASAIFHIPDPSMVRRWRKKWEEAGEDALESRKGPSIMGSNQKKSSSKEAENQSKEALENELEYLRMENAYLKKLRGLSSGKELTNKLKAQVVFELRHEFPVAKLVKVAGIKRNTYYYQVKRMQEPDPDRKWKRRINFIFHKHKGRLGYRRITDVLQEKGHIINAKKVLRIMQELGIKCVVRMKKYKSYKRAYGKAAPNVLDRKFRAETPNQKWVTDVTEFRLFGEKFYFSPVLDLFNGEILTFTLQSRPTFDLVEKMLNQALEHKKENDNLLIHSDQGWHYRMPQYREILEQNKITQSMSRKGNCFDNAVIENFFGILKYEFLFLEEFESIEHFKKELEAYIYYYNHLRIKSRLNRKSPVAYRKAFELTV</sequence>
<evidence type="ECO:0000259" key="3">
    <source>
        <dbReference type="PROSITE" id="PS50994"/>
    </source>
</evidence>
<feature type="region of interest" description="Disordered" evidence="2">
    <location>
        <begin position="107"/>
        <end position="132"/>
    </location>
</feature>
<evidence type="ECO:0000313" key="4">
    <source>
        <dbReference type="EMBL" id="MBD1223140.1"/>
    </source>
</evidence>
<accession>A0ABR7VML5</accession>
<dbReference type="PROSITE" id="PS50994">
    <property type="entry name" value="INTEGRASE"/>
    <property type="match status" value="1"/>
</dbReference>
<feature type="domain" description="Integrase catalytic" evidence="3">
    <location>
        <begin position="285"/>
        <end position="447"/>
    </location>
</feature>
<dbReference type="Gene3D" id="1.10.10.10">
    <property type="entry name" value="Winged helix-like DNA-binding domain superfamily/Winged helix DNA-binding domain"/>
    <property type="match status" value="2"/>
</dbReference>
<dbReference type="InterPro" id="IPR001584">
    <property type="entry name" value="Integrase_cat-core"/>
</dbReference>
<name>A0ABR7VML5_VIRHA</name>
<dbReference type="InterPro" id="IPR036397">
    <property type="entry name" value="RNaseH_sf"/>
</dbReference>
<evidence type="ECO:0000256" key="1">
    <source>
        <dbReference type="ARBA" id="ARBA00002286"/>
    </source>
</evidence>
<dbReference type="InterPro" id="IPR050900">
    <property type="entry name" value="Transposase_IS3/IS150/IS904"/>
</dbReference>
<dbReference type="InterPro" id="IPR010921">
    <property type="entry name" value="Trp_repressor/repl_initiator"/>
</dbReference>
<dbReference type="InterPro" id="IPR055247">
    <property type="entry name" value="InsJ-like_HTH"/>
</dbReference>
<dbReference type="Gene3D" id="3.30.420.10">
    <property type="entry name" value="Ribonuclease H-like superfamily/Ribonuclease H"/>
    <property type="match status" value="1"/>
</dbReference>
<keyword evidence="5" id="KW-1185">Reference proteome</keyword>
<evidence type="ECO:0000256" key="2">
    <source>
        <dbReference type="SAM" id="MobiDB-lite"/>
    </source>
</evidence>
<dbReference type="PANTHER" id="PTHR46889">
    <property type="entry name" value="TRANSPOSASE INSF FOR INSERTION SEQUENCE IS3B-RELATED"/>
    <property type="match status" value="1"/>
</dbReference>
<protein>
    <submittedName>
        <fullName evidence="4">IS3 family transposase</fullName>
    </submittedName>
</protein>
<dbReference type="SUPFAM" id="SSF46689">
    <property type="entry name" value="Homeodomain-like"/>
    <property type="match status" value="1"/>
</dbReference>
<comment type="caution">
    <text evidence="4">The sequence shown here is derived from an EMBL/GenBank/DDBJ whole genome shotgun (WGS) entry which is preliminary data.</text>
</comment>
<organism evidence="4 5">
    <name type="scientific">Virgibacillus halodenitrificans</name>
    <name type="common">Bacillus halodenitrificans</name>
    <dbReference type="NCBI Taxonomy" id="1482"/>
    <lineage>
        <taxon>Bacteria</taxon>
        <taxon>Bacillati</taxon>
        <taxon>Bacillota</taxon>
        <taxon>Bacilli</taxon>
        <taxon>Bacillales</taxon>
        <taxon>Bacillaceae</taxon>
        <taxon>Virgibacillus</taxon>
    </lineage>
</organism>
<dbReference type="InterPro" id="IPR009057">
    <property type="entry name" value="Homeodomain-like_sf"/>
</dbReference>
<comment type="function">
    <text evidence="1">Involved in the transposition of the insertion sequence.</text>
</comment>
<gene>
    <name evidence="4" type="ORF">IC602_11035</name>
</gene>
<dbReference type="Pfam" id="PF13333">
    <property type="entry name" value="rve_2"/>
    <property type="match status" value="1"/>
</dbReference>
<dbReference type="Pfam" id="PF13518">
    <property type="entry name" value="HTH_28"/>
    <property type="match status" value="2"/>
</dbReference>
<dbReference type="InterPro" id="IPR036388">
    <property type="entry name" value="WH-like_DNA-bd_sf"/>
</dbReference>
<dbReference type="InterPro" id="IPR025948">
    <property type="entry name" value="HTH-like_dom"/>
</dbReference>
<dbReference type="RefSeq" id="WP_189778259.1">
    <property type="nucleotide sequence ID" value="NZ_JACWEZ010000005.1"/>
</dbReference>
<reference evidence="4 5" key="1">
    <citation type="submission" date="2020-09" db="EMBL/GenBank/DDBJ databases">
        <title>Draft Genome Sequences of Oil-Oxidizing Bacteria Halomonas titanicae, Marinobacter lutaoensis, and Virgibacillus halodenitrificans Isolated from Highly Saline Environments.</title>
        <authorList>
            <person name="Grouzdev D.S."/>
            <person name="Sokolova D.S."/>
            <person name="Semenova E.M."/>
            <person name="Borzenkov I.A."/>
            <person name="Bidzhieva S.K."/>
            <person name="Poltaraus A.B."/>
            <person name="Nazina T.N."/>
        </authorList>
    </citation>
    <scope>NUCLEOTIDE SEQUENCE [LARGE SCALE GENOMIC DNA]</scope>
    <source>
        <strain evidence="4 5">VKM B-3472D</strain>
    </source>
</reference>
<dbReference type="EMBL" id="JACWEZ010000005">
    <property type="protein sequence ID" value="MBD1223140.1"/>
    <property type="molecule type" value="Genomic_DNA"/>
</dbReference>
<dbReference type="Pfam" id="PF00665">
    <property type="entry name" value="rve"/>
    <property type="match status" value="1"/>
</dbReference>
<dbReference type="Pfam" id="PF13276">
    <property type="entry name" value="HTH_21"/>
    <property type="match status" value="1"/>
</dbReference>
<evidence type="ECO:0000313" key="5">
    <source>
        <dbReference type="Proteomes" id="UP000621631"/>
    </source>
</evidence>
<proteinExistence type="predicted"/>
<dbReference type="SUPFAM" id="SSF48295">
    <property type="entry name" value="TrpR-like"/>
    <property type="match status" value="1"/>
</dbReference>
<dbReference type="NCBIfam" id="NF033516">
    <property type="entry name" value="transpos_IS3"/>
    <property type="match status" value="1"/>
</dbReference>
<dbReference type="InterPro" id="IPR012337">
    <property type="entry name" value="RNaseH-like_sf"/>
</dbReference>
<dbReference type="Proteomes" id="UP000621631">
    <property type="component" value="Unassembled WGS sequence"/>
</dbReference>
<dbReference type="PANTHER" id="PTHR46889:SF5">
    <property type="entry name" value="INTEGRASE PROTEIN"/>
    <property type="match status" value="1"/>
</dbReference>